<evidence type="ECO:0000259" key="12">
    <source>
        <dbReference type="Pfam" id="PF01743"/>
    </source>
</evidence>
<comment type="catalytic activity">
    <reaction evidence="11">
        <text>a tRNA with a 3' CCA end + 2 CTP + ATP = a tRNA with a 3' CCACCA end + 3 diphosphate</text>
        <dbReference type="Rhea" id="RHEA:76235"/>
        <dbReference type="Rhea" id="RHEA-COMP:10468"/>
        <dbReference type="Rhea" id="RHEA-COMP:18655"/>
        <dbReference type="ChEBI" id="CHEBI:30616"/>
        <dbReference type="ChEBI" id="CHEBI:33019"/>
        <dbReference type="ChEBI" id="CHEBI:37563"/>
        <dbReference type="ChEBI" id="CHEBI:83071"/>
        <dbReference type="ChEBI" id="CHEBI:195187"/>
    </reaction>
</comment>
<comment type="catalytic activity">
    <reaction evidence="11">
        <text>a tRNA precursor + 2 CTP + ATP = a tRNA with a 3' CCA end + 3 diphosphate</text>
        <dbReference type="Rhea" id="RHEA:14433"/>
        <dbReference type="Rhea" id="RHEA-COMP:10465"/>
        <dbReference type="Rhea" id="RHEA-COMP:10468"/>
        <dbReference type="ChEBI" id="CHEBI:30616"/>
        <dbReference type="ChEBI" id="CHEBI:33019"/>
        <dbReference type="ChEBI" id="CHEBI:37563"/>
        <dbReference type="ChEBI" id="CHEBI:74896"/>
        <dbReference type="ChEBI" id="CHEBI:83071"/>
        <dbReference type="EC" id="2.7.7.72"/>
    </reaction>
</comment>
<evidence type="ECO:0000256" key="11">
    <source>
        <dbReference type="HAMAP-Rule" id="MF_01262"/>
    </source>
</evidence>
<sequence>MQTYLVGGAVRDELLGRLVTERDYVVVGSTPGEMLDKGFTQVGKDFPVFLHPDTREEYALARTERKSGAGYTGFVCDASPDVTLEEDLLRRDLTVNAMARANDGTLVDPFNGQADLNARVLRHVSEAFNEDPLRVFRVARFAARYAHLGFTVHADTTKRMQQMAASGELATLTAERVWQETRRSLMEPDPAVFFTTLENAHALNDWFSELPAPPSACYDALTRAARASLDEAQRMAVLCAGLSTDAARQLCQRLKTPNTVLDLVVLASRFSEVISAPLHDGAAILAVLDGADAWRKPDRFTQLLTLNACVRGDNTQVSAAQQQLQTALNAALSVDASAIAKSGLRGPQIRDAIRDARIRAIEQSMP</sequence>
<keyword evidence="2 11" id="KW-0808">Transferase</keyword>
<feature type="binding site" evidence="11">
    <location>
        <position position="137"/>
    </location>
    <ligand>
        <name>CTP</name>
        <dbReference type="ChEBI" id="CHEBI:37563"/>
    </ligand>
</feature>
<dbReference type="GO" id="GO:0001680">
    <property type="term" value="P:tRNA 3'-terminal CCA addition"/>
    <property type="evidence" value="ECO:0007669"/>
    <property type="project" value="UniProtKB-UniRule"/>
</dbReference>
<feature type="binding site" evidence="11">
    <location>
        <position position="23"/>
    </location>
    <ligand>
        <name>Mg(2+)</name>
        <dbReference type="ChEBI" id="CHEBI:18420"/>
    </ligand>
</feature>
<evidence type="ECO:0000259" key="13">
    <source>
        <dbReference type="Pfam" id="PF12627"/>
    </source>
</evidence>
<dbReference type="InterPro" id="IPR032828">
    <property type="entry name" value="PolyA_RNA-bd"/>
</dbReference>
<dbReference type="Proteomes" id="UP000631300">
    <property type="component" value="Unassembled WGS sequence"/>
</dbReference>
<dbReference type="Gene3D" id="1.10.3090.10">
    <property type="entry name" value="cca-adding enzyme, domain 2"/>
    <property type="match status" value="1"/>
</dbReference>
<feature type="binding site" evidence="11">
    <location>
        <position position="11"/>
    </location>
    <ligand>
        <name>CTP</name>
        <dbReference type="ChEBI" id="CHEBI:37563"/>
    </ligand>
</feature>
<dbReference type="InterPro" id="IPR002646">
    <property type="entry name" value="PolA_pol_head_dom"/>
</dbReference>
<dbReference type="HAMAP" id="MF_01262">
    <property type="entry name" value="CCA_bact_type2"/>
    <property type="match status" value="1"/>
</dbReference>
<dbReference type="CDD" id="cd05398">
    <property type="entry name" value="NT_ClassII-CCAase"/>
    <property type="match status" value="1"/>
</dbReference>
<evidence type="ECO:0000256" key="10">
    <source>
        <dbReference type="ARBA" id="ARBA00022884"/>
    </source>
</evidence>
<feature type="binding site" evidence="11">
    <location>
        <position position="8"/>
    </location>
    <ligand>
        <name>ATP</name>
        <dbReference type="ChEBI" id="CHEBI:30616"/>
    </ligand>
</feature>
<keyword evidence="4 11" id="KW-0548">Nucleotidyltransferase</keyword>
<accession>A0A918MU56</accession>
<evidence type="ECO:0000256" key="8">
    <source>
        <dbReference type="ARBA" id="ARBA00022840"/>
    </source>
</evidence>
<dbReference type="InterPro" id="IPR012006">
    <property type="entry name" value="CCA_bact"/>
</dbReference>
<dbReference type="SUPFAM" id="SSF81891">
    <property type="entry name" value="Poly A polymerase C-terminal region-like"/>
    <property type="match status" value="1"/>
</dbReference>
<reference evidence="14" key="2">
    <citation type="submission" date="2020-09" db="EMBL/GenBank/DDBJ databases">
        <authorList>
            <person name="Sun Q."/>
            <person name="Kim S."/>
        </authorList>
    </citation>
    <scope>NUCLEOTIDE SEQUENCE</scope>
    <source>
        <strain evidence="14">KCTC 22164</strain>
    </source>
</reference>
<feature type="binding site" evidence="11">
    <location>
        <position position="91"/>
    </location>
    <ligand>
        <name>CTP</name>
        <dbReference type="ChEBI" id="CHEBI:37563"/>
    </ligand>
</feature>
<keyword evidence="10 11" id="KW-0694">RNA-binding</keyword>
<organism evidence="14 15">
    <name type="scientific">Alteromonas halophila</name>
    <dbReference type="NCBI Taxonomy" id="516698"/>
    <lineage>
        <taxon>Bacteria</taxon>
        <taxon>Pseudomonadati</taxon>
        <taxon>Pseudomonadota</taxon>
        <taxon>Gammaproteobacteria</taxon>
        <taxon>Alteromonadales</taxon>
        <taxon>Alteromonadaceae</taxon>
        <taxon>Alteromonas/Salinimonas group</taxon>
        <taxon>Alteromonas</taxon>
    </lineage>
</organism>
<protein>
    <recommendedName>
        <fullName evidence="11">CCA-adding enzyme</fullName>
        <ecNumber evidence="11">2.7.7.72</ecNumber>
    </recommendedName>
    <alternativeName>
        <fullName evidence="11">CCA tRNA nucleotidyltransferase</fullName>
    </alternativeName>
    <alternativeName>
        <fullName evidence="11">tRNA CCA-pyrophosphorylase</fullName>
    </alternativeName>
    <alternativeName>
        <fullName evidence="11">tRNA adenylyl-/cytidylyl- transferase</fullName>
    </alternativeName>
    <alternativeName>
        <fullName evidence="11">tRNA nucleotidyltransferase</fullName>
    </alternativeName>
    <alternativeName>
        <fullName evidence="11">tRNA-NT</fullName>
    </alternativeName>
</protein>
<dbReference type="PIRSF" id="PIRSF000813">
    <property type="entry name" value="CCA_bact"/>
    <property type="match status" value="1"/>
</dbReference>
<feature type="binding site" evidence="11">
    <location>
        <position position="140"/>
    </location>
    <ligand>
        <name>ATP</name>
        <dbReference type="ChEBI" id="CHEBI:30616"/>
    </ligand>
</feature>
<comment type="similarity">
    <text evidence="11">Belongs to the tRNA nucleotidyltransferase/poly(A) polymerase family. Bacterial CCA-adding enzyme type 2 subfamily.</text>
</comment>
<keyword evidence="5 11" id="KW-0479">Metal-binding</keyword>
<keyword evidence="6 11" id="KW-0547">Nucleotide-binding</keyword>
<feature type="domain" description="Poly A polymerase head" evidence="12">
    <location>
        <begin position="3"/>
        <end position="122"/>
    </location>
</feature>
<dbReference type="PANTHER" id="PTHR47545:SF1">
    <property type="entry name" value="MULTIFUNCTIONAL CCA PROTEIN"/>
    <property type="match status" value="1"/>
</dbReference>
<keyword evidence="3 11" id="KW-0819">tRNA processing</keyword>
<gene>
    <name evidence="11 14" type="primary">cca</name>
    <name evidence="14" type="ORF">GCM10007391_00190</name>
</gene>
<feature type="binding site" evidence="11">
    <location>
        <position position="137"/>
    </location>
    <ligand>
        <name>ATP</name>
        <dbReference type="ChEBI" id="CHEBI:30616"/>
    </ligand>
</feature>
<comment type="caution">
    <text evidence="14">The sequence shown here is derived from an EMBL/GenBank/DDBJ whole genome shotgun (WGS) entry which is preliminary data.</text>
</comment>
<keyword evidence="9 11" id="KW-0460">Magnesium</keyword>
<dbReference type="InterPro" id="IPR050124">
    <property type="entry name" value="tRNA_CCA-adding_enzyme"/>
</dbReference>
<keyword evidence="8 11" id="KW-0067">ATP-binding</keyword>
<evidence type="ECO:0000256" key="1">
    <source>
        <dbReference type="ARBA" id="ARBA00001946"/>
    </source>
</evidence>
<feature type="binding site" evidence="11">
    <location>
        <position position="21"/>
    </location>
    <ligand>
        <name>Mg(2+)</name>
        <dbReference type="ChEBI" id="CHEBI:18420"/>
    </ligand>
</feature>
<feature type="binding site" evidence="11">
    <location>
        <position position="11"/>
    </location>
    <ligand>
        <name>ATP</name>
        <dbReference type="ChEBI" id="CHEBI:30616"/>
    </ligand>
</feature>
<dbReference type="GO" id="GO:0004810">
    <property type="term" value="F:CCA tRNA nucleotidyltransferase activity"/>
    <property type="evidence" value="ECO:0007669"/>
    <property type="project" value="UniProtKB-UniRule"/>
</dbReference>
<dbReference type="EMBL" id="BMXP01000001">
    <property type="protein sequence ID" value="GGW72697.1"/>
    <property type="molecule type" value="Genomic_DNA"/>
</dbReference>
<dbReference type="GO" id="GO:0042245">
    <property type="term" value="P:RNA repair"/>
    <property type="evidence" value="ECO:0007669"/>
    <property type="project" value="UniProtKB-KW"/>
</dbReference>
<dbReference type="PANTHER" id="PTHR47545">
    <property type="entry name" value="MULTIFUNCTIONAL CCA PROTEIN"/>
    <property type="match status" value="1"/>
</dbReference>
<evidence type="ECO:0000256" key="4">
    <source>
        <dbReference type="ARBA" id="ARBA00022695"/>
    </source>
</evidence>
<feature type="binding site" evidence="11">
    <location>
        <position position="8"/>
    </location>
    <ligand>
        <name>CTP</name>
        <dbReference type="ChEBI" id="CHEBI:37563"/>
    </ligand>
</feature>
<evidence type="ECO:0000256" key="9">
    <source>
        <dbReference type="ARBA" id="ARBA00022842"/>
    </source>
</evidence>
<evidence type="ECO:0000256" key="3">
    <source>
        <dbReference type="ARBA" id="ARBA00022694"/>
    </source>
</evidence>
<reference evidence="14" key="1">
    <citation type="journal article" date="2014" name="Int. J. Syst. Evol. Microbiol.">
        <title>Complete genome sequence of Corynebacterium casei LMG S-19264T (=DSM 44701T), isolated from a smear-ripened cheese.</title>
        <authorList>
            <consortium name="US DOE Joint Genome Institute (JGI-PGF)"/>
            <person name="Walter F."/>
            <person name="Albersmeier A."/>
            <person name="Kalinowski J."/>
            <person name="Ruckert C."/>
        </authorList>
    </citation>
    <scope>NUCLEOTIDE SEQUENCE</scope>
    <source>
        <strain evidence="14">KCTC 22164</strain>
    </source>
</reference>
<dbReference type="AlphaFoldDB" id="A0A918MU56"/>
<feature type="domain" description="tRNA nucleotidyltransferase/poly(A) polymerase RNA and SrmB- binding" evidence="13">
    <location>
        <begin position="149"/>
        <end position="210"/>
    </location>
</feature>
<dbReference type="InterPro" id="IPR043519">
    <property type="entry name" value="NT_sf"/>
</dbReference>
<evidence type="ECO:0000256" key="5">
    <source>
        <dbReference type="ARBA" id="ARBA00022723"/>
    </source>
</evidence>
<dbReference type="RefSeq" id="WP_189403059.1">
    <property type="nucleotide sequence ID" value="NZ_BMXP01000001.1"/>
</dbReference>
<evidence type="ECO:0000313" key="15">
    <source>
        <dbReference type="Proteomes" id="UP000631300"/>
    </source>
</evidence>
<dbReference type="EC" id="2.7.7.72" evidence="11"/>
<feature type="binding site" evidence="11">
    <location>
        <position position="140"/>
    </location>
    <ligand>
        <name>CTP</name>
        <dbReference type="ChEBI" id="CHEBI:37563"/>
    </ligand>
</feature>
<dbReference type="Pfam" id="PF12627">
    <property type="entry name" value="PolyA_pol_RNAbd"/>
    <property type="match status" value="1"/>
</dbReference>
<dbReference type="GO" id="GO:0005524">
    <property type="term" value="F:ATP binding"/>
    <property type="evidence" value="ECO:0007669"/>
    <property type="project" value="UniProtKB-UniRule"/>
</dbReference>
<evidence type="ECO:0000256" key="7">
    <source>
        <dbReference type="ARBA" id="ARBA00022800"/>
    </source>
</evidence>
<keyword evidence="7 11" id="KW-0692">RNA repair</keyword>
<feature type="binding site" evidence="11">
    <location>
        <position position="91"/>
    </location>
    <ligand>
        <name>ATP</name>
        <dbReference type="ChEBI" id="CHEBI:30616"/>
    </ligand>
</feature>
<dbReference type="GO" id="GO:0000049">
    <property type="term" value="F:tRNA binding"/>
    <property type="evidence" value="ECO:0007669"/>
    <property type="project" value="UniProtKB-UniRule"/>
</dbReference>
<comment type="cofactor">
    <cofactor evidence="1 11">
        <name>Mg(2+)</name>
        <dbReference type="ChEBI" id="CHEBI:18420"/>
    </cofactor>
</comment>
<name>A0A918MU56_9ALTE</name>
<evidence type="ECO:0000256" key="6">
    <source>
        <dbReference type="ARBA" id="ARBA00022741"/>
    </source>
</evidence>
<comment type="miscellaneous">
    <text evidence="11">A single active site specifically recognizes both ATP and CTP and is responsible for their addition.</text>
</comment>
<keyword evidence="15" id="KW-1185">Reference proteome</keyword>
<comment type="function">
    <text evidence="11">Catalyzes the addition and repair of the essential 3'-terminal CCA sequence in tRNAs without using a nucleic acid template. Adds these three nucleotides in the order of C, C, and A to the tRNA nucleotide-73, using CTP and ATP as substrates and producing inorganic pyrophosphate. tRNA 3'-terminal CCA addition is required both for tRNA processing and repair. Also involved in tRNA surveillance by mediating tandem CCA addition to generate a CCACCA at the 3' terminus of unstable tRNAs. While stable tRNAs receive only 3'-terminal CCA, unstable tRNAs are marked with CCACCA and rapidly degraded.</text>
</comment>
<evidence type="ECO:0000256" key="2">
    <source>
        <dbReference type="ARBA" id="ARBA00022679"/>
    </source>
</evidence>
<proteinExistence type="inferred from homology"/>
<dbReference type="Gene3D" id="3.30.460.10">
    <property type="entry name" value="Beta Polymerase, domain 2"/>
    <property type="match status" value="1"/>
</dbReference>
<dbReference type="SUPFAM" id="SSF81301">
    <property type="entry name" value="Nucleotidyltransferase"/>
    <property type="match status" value="1"/>
</dbReference>
<evidence type="ECO:0000313" key="14">
    <source>
        <dbReference type="EMBL" id="GGW72697.1"/>
    </source>
</evidence>
<dbReference type="GO" id="GO:0000287">
    <property type="term" value="F:magnesium ion binding"/>
    <property type="evidence" value="ECO:0007669"/>
    <property type="project" value="UniProtKB-UniRule"/>
</dbReference>
<dbReference type="Pfam" id="PF01743">
    <property type="entry name" value="PolyA_pol"/>
    <property type="match status" value="1"/>
</dbReference>